<dbReference type="GO" id="GO:0008270">
    <property type="term" value="F:zinc ion binding"/>
    <property type="evidence" value="ECO:0007669"/>
    <property type="project" value="InterPro"/>
</dbReference>
<evidence type="ECO:0000259" key="1">
    <source>
        <dbReference type="Pfam" id="PF01844"/>
    </source>
</evidence>
<dbReference type="InterPro" id="IPR002711">
    <property type="entry name" value="HNH"/>
</dbReference>
<keyword evidence="2" id="KW-0255">Endonuclease</keyword>
<dbReference type="CDD" id="cd00085">
    <property type="entry name" value="HNHc"/>
    <property type="match status" value="1"/>
</dbReference>
<gene>
    <name evidence="2" type="ORF">ETSY2_29345</name>
</gene>
<proteinExistence type="predicted"/>
<accession>W4M1Y5</accession>
<dbReference type="AlphaFoldDB" id="W4M1Y5"/>
<keyword evidence="3" id="KW-1185">Reference proteome</keyword>
<dbReference type="GO" id="GO:0003676">
    <property type="term" value="F:nucleic acid binding"/>
    <property type="evidence" value="ECO:0007669"/>
    <property type="project" value="InterPro"/>
</dbReference>
<dbReference type="Pfam" id="PF01844">
    <property type="entry name" value="HNH"/>
    <property type="match status" value="1"/>
</dbReference>
<protein>
    <submittedName>
        <fullName evidence="2">HNH endonuclease</fullName>
    </submittedName>
</protein>
<dbReference type="EMBL" id="AZHX01001244">
    <property type="protein sequence ID" value="ETX04334.1"/>
    <property type="molecule type" value="Genomic_DNA"/>
</dbReference>
<organism evidence="2 3">
    <name type="scientific">Candidatus Entotheonella gemina</name>
    <dbReference type="NCBI Taxonomy" id="1429439"/>
    <lineage>
        <taxon>Bacteria</taxon>
        <taxon>Pseudomonadati</taxon>
        <taxon>Nitrospinota/Tectimicrobiota group</taxon>
        <taxon>Candidatus Tectimicrobiota</taxon>
        <taxon>Candidatus Entotheonellia</taxon>
        <taxon>Candidatus Entotheonellales</taxon>
        <taxon>Candidatus Entotheonellaceae</taxon>
        <taxon>Candidatus Entotheonella</taxon>
    </lineage>
</organism>
<evidence type="ECO:0000313" key="3">
    <source>
        <dbReference type="Proteomes" id="UP000019140"/>
    </source>
</evidence>
<dbReference type="PATRIC" id="fig|1429439.4.peg.4978"/>
<reference evidence="2 3" key="1">
    <citation type="journal article" date="2014" name="Nature">
        <title>An environmental bacterial taxon with a large and distinct metabolic repertoire.</title>
        <authorList>
            <person name="Wilson M.C."/>
            <person name="Mori T."/>
            <person name="Ruckert C."/>
            <person name="Uria A.R."/>
            <person name="Helf M.J."/>
            <person name="Takada K."/>
            <person name="Gernert C."/>
            <person name="Steffens U.A."/>
            <person name="Heycke N."/>
            <person name="Schmitt S."/>
            <person name="Rinke C."/>
            <person name="Helfrich E.J."/>
            <person name="Brachmann A.O."/>
            <person name="Gurgui C."/>
            <person name="Wakimoto T."/>
            <person name="Kracht M."/>
            <person name="Crusemann M."/>
            <person name="Hentschel U."/>
            <person name="Abe I."/>
            <person name="Matsunaga S."/>
            <person name="Kalinowski J."/>
            <person name="Takeyama H."/>
            <person name="Piel J."/>
        </authorList>
    </citation>
    <scope>NUCLEOTIDE SEQUENCE [LARGE SCALE GENOMIC DNA]</scope>
    <source>
        <strain evidence="3">TSY2</strain>
    </source>
</reference>
<comment type="caution">
    <text evidence="2">The sequence shown here is derived from an EMBL/GenBank/DDBJ whole genome shotgun (WGS) entry which is preliminary data.</text>
</comment>
<dbReference type="GO" id="GO:0004519">
    <property type="term" value="F:endonuclease activity"/>
    <property type="evidence" value="ECO:0007669"/>
    <property type="project" value="UniProtKB-KW"/>
</dbReference>
<dbReference type="Proteomes" id="UP000019140">
    <property type="component" value="Unassembled WGS sequence"/>
</dbReference>
<keyword evidence="2" id="KW-0378">Hydrolase</keyword>
<dbReference type="HOGENOM" id="CLU_104142_1_0_7"/>
<dbReference type="InterPro" id="IPR003615">
    <property type="entry name" value="HNH_nuc"/>
</dbReference>
<name>W4M1Y5_9BACT</name>
<dbReference type="Gene3D" id="1.10.30.50">
    <property type="match status" value="1"/>
</dbReference>
<sequence length="111" mass="12526">MARLEIEHLIPISQGGSNEESNLWLACPLCNRSKSDRMMAVDPDTGDTVPLFNPRTQIWSEHFRWGDDGIRIIGITAIGRATVETLHLSDDPDALKVRSYWVLAGWHPPDF</sequence>
<feature type="domain" description="HNH" evidence="1">
    <location>
        <begin position="3"/>
        <end position="37"/>
    </location>
</feature>
<keyword evidence="2" id="KW-0540">Nuclease</keyword>
<evidence type="ECO:0000313" key="2">
    <source>
        <dbReference type="EMBL" id="ETX04334.1"/>
    </source>
</evidence>